<keyword evidence="3 4" id="KW-0175">Coiled coil</keyword>
<reference evidence="7" key="1">
    <citation type="submission" date="2016-11" db="UniProtKB">
        <authorList>
            <consortium name="WormBaseParasite"/>
        </authorList>
    </citation>
    <scope>IDENTIFICATION</scope>
</reference>
<dbReference type="Pfam" id="PF02463">
    <property type="entry name" value="SMC_N"/>
    <property type="match status" value="1"/>
</dbReference>
<evidence type="ECO:0000313" key="7">
    <source>
        <dbReference type="WBParaSite" id="L893_g31595.t1"/>
    </source>
</evidence>
<dbReference type="InterPro" id="IPR003395">
    <property type="entry name" value="RecF/RecN/SMC_N"/>
</dbReference>
<dbReference type="GO" id="GO:0003697">
    <property type="term" value="F:single-stranded DNA binding"/>
    <property type="evidence" value="ECO:0007669"/>
    <property type="project" value="TreeGrafter"/>
</dbReference>
<dbReference type="GO" id="GO:0030915">
    <property type="term" value="C:Smc5-Smc6 complex"/>
    <property type="evidence" value="ECO:0007669"/>
    <property type="project" value="TreeGrafter"/>
</dbReference>
<keyword evidence="6" id="KW-1185">Reference proteome</keyword>
<feature type="coiled-coil region" evidence="4">
    <location>
        <begin position="405"/>
        <end position="432"/>
    </location>
</feature>
<evidence type="ECO:0000259" key="5">
    <source>
        <dbReference type="Pfam" id="PF02463"/>
    </source>
</evidence>
<evidence type="ECO:0000313" key="6">
    <source>
        <dbReference type="Proteomes" id="UP000095287"/>
    </source>
</evidence>
<evidence type="ECO:0000256" key="2">
    <source>
        <dbReference type="ARBA" id="ARBA00018687"/>
    </source>
</evidence>
<dbReference type="GO" id="GO:0005634">
    <property type="term" value="C:nucleus"/>
    <property type="evidence" value="ECO:0007669"/>
    <property type="project" value="TreeGrafter"/>
</dbReference>
<dbReference type="SUPFAM" id="SSF52540">
    <property type="entry name" value="P-loop containing nucleoside triphosphate hydrolases"/>
    <property type="match status" value="1"/>
</dbReference>
<organism evidence="6 7">
    <name type="scientific">Steinernema glaseri</name>
    <dbReference type="NCBI Taxonomy" id="37863"/>
    <lineage>
        <taxon>Eukaryota</taxon>
        <taxon>Metazoa</taxon>
        <taxon>Ecdysozoa</taxon>
        <taxon>Nematoda</taxon>
        <taxon>Chromadorea</taxon>
        <taxon>Rhabditida</taxon>
        <taxon>Tylenchina</taxon>
        <taxon>Panagrolaimomorpha</taxon>
        <taxon>Strongyloidoidea</taxon>
        <taxon>Steinernematidae</taxon>
        <taxon>Steinernema</taxon>
    </lineage>
</organism>
<dbReference type="Proteomes" id="UP000095287">
    <property type="component" value="Unplaced"/>
</dbReference>
<dbReference type="InterPro" id="IPR027417">
    <property type="entry name" value="P-loop_NTPase"/>
</dbReference>
<dbReference type="PANTHER" id="PTHR45916">
    <property type="entry name" value="STRUCTURAL MAINTENANCE OF CHROMOSOMES PROTEIN 5"/>
    <property type="match status" value="1"/>
</dbReference>
<comment type="similarity">
    <text evidence="1">Belongs to the SMC family. SMC5 subfamily.</text>
</comment>
<feature type="coiled-coil region" evidence="4">
    <location>
        <begin position="629"/>
        <end position="785"/>
    </location>
</feature>
<name>A0A1I8A1C2_9BILA</name>
<evidence type="ECO:0000256" key="1">
    <source>
        <dbReference type="ARBA" id="ARBA00010171"/>
    </source>
</evidence>
<dbReference type="AlphaFoldDB" id="A0A1I8A1C2"/>
<protein>
    <recommendedName>
        <fullName evidence="2">Structural maintenance of chromosomes protein 5</fullName>
    </recommendedName>
</protein>
<accession>A0A1I8A1C2</accession>
<feature type="coiled-coil region" evidence="4">
    <location>
        <begin position="260"/>
        <end position="356"/>
    </location>
</feature>
<proteinExistence type="inferred from homology"/>
<sequence length="1073" mass="125011">MDEDDEQYTIDSYAVGSILKVELTNFLTYDHGVYYPSPNLNVIIGSNGTGKSSVLCGICLAVGGKPALLGRSDRIDDYVKHGKHEGWAEVTIRDDSEAKLKKFRISITKGTGTRGDSTTEYLIDGKKTTHRNLSEIIKRYNIQIENPCTFLAQDKVKSFSEQNSQKLLENTQKALGAGLFDKYQELCTESKKGDEVEREKRKLETELDHIKKTIADLEPRVQAYHEQESRSRHINKLKECVAYLEAQAAFEHYQKEVSAKKEKETVLQKKVADVDKLKRKVEGLSQKLRQHRFDFGKDAEKLRDLEDEISDLLRERKLDDEIADNQRNFDIQKRKFDEWETEKNELEQRVAGFRHSWKEASDKYVPKDFTNEENLLREENREVVAMKDATRNLYNQLREKDRYVTQHKEARRNALRNKIERLQEDRQLHHLNIMNAWNFYQSNRQSFKHPVHVPFLEIALKEKSAPRYLCNTISIRDMSMFIFGCPEDERLMHSQRFKINSTVMTENQRRKYRDYRPKLSDRMLEMGFIKYLYEMLDAPEVVMCFLMSNNSIHNIPIATDRLNNNLEDIASQIGREHPLIFTPSFRCQTKYSSVTGDPIVRMEPIRGDQNIYFLEDHFRAIDNDLTGKMEEVLRMKERMEREKTVLDRRIQEYSAKQKVFNEAKDEERRKAMEVSNLKIKLQNEVVNLECHVDTRPNVENAQQALEERNEQCKRRALVRAEKRVKCLEALSKKMSNLVEIAVSCREAEGQLDDQRGKETALQLEVERIREEVAYLVRDFRQAEEAFQRSNARFSDACNIPSVDPSQLTPSHRKKLKNLAEYFEKENVEKDVETLQARIDQEIARSNVAGVTGSATDVERHTRALEEKEKIEGEIRELREKLSSSEAQLSAKLDAWREPVSDLVERISANFVKFFKQLKCIGEVKLNVPENEYHMEEYGIDIYVKFRENASLRRLDDKSQSGGERSVSTMLYMLALQELCPVPFRCVDEINQGMDPRNERVVFELMLDILATEGSLAKTQYFLLTPKLLHGLRYNEKIRVGIIFNSSTTVADTMYKRSIKAMLADVGDSDDDME</sequence>
<evidence type="ECO:0000256" key="4">
    <source>
        <dbReference type="SAM" id="Coils"/>
    </source>
</evidence>
<feature type="domain" description="RecF/RecN/SMC N-terminal" evidence="5">
    <location>
        <begin position="18"/>
        <end position="1004"/>
    </location>
</feature>
<dbReference type="PANTHER" id="PTHR45916:SF1">
    <property type="entry name" value="STRUCTURAL MAINTENANCE OF CHROMOSOMES PROTEIN 5"/>
    <property type="match status" value="1"/>
</dbReference>
<evidence type="ECO:0000256" key="3">
    <source>
        <dbReference type="ARBA" id="ARBA00023054"/>
    </source>
</evidence>
<dbReference type="WBParaSite" id="L893_g31595.t1">
    <property type="protein sequence ID" value="L893_g31595.t1"/>
    <property type="gene ID" value="L893_g31595"/>
</dbReference>
<dbReference type="Gene3D" id="3.40.50.300">
    <property type="entry name" value="P-loop containing nucleotide triphosphate hydrolases"/>
    <property type="match status" value="2"/>
</dbReference>
<dbReference type="GO" id="GO:0000724">
    <property type="term" value="P:double-strand break repair via homologous recombination"/>
    <property type="evidence" value="ECO:0007669"/>
    <property type="project" value="TreeGrafter"/>
</dbReference>
<feature type="coiled-coil region" evidence="4">
    <location>
        <begin position="824"/>
        <end position="894"/>
    </location>
</feature>